<feature type="region of interest" description="Disordered" evidence="1">
    <location>
        <begin position="531"/>
        <end position="580"/>
    </location>
</feature>
<dbReference type="AlphaFoldDB" id="A0AAE0LGL0"/>
<accession>A0AAE0LGL0</accession>
<name>A0AAE0LGL0_9CHLO</name>
<dbReference type="Proteomes" id="UP001190700">
    <property type="component" value="Unassembled WGS sequence"/>
</dbReference>
<organism evidence="2 3">
    <name type="scientific">Cymbomonas tetramitiformis</name>
    <dbReference type="NCBI Taxonomy" id="36881"/>
    <lineage>
        <taxon>Eukaryota</taxon>
        <taxon>Viridiplantae</taxon>
        <taxon>Chlorophyta</taxon>
        <taxon>Pyramimonadophyceae</taxon>
        <taxon>Pyramimonadales</taxon>
        <taxon>Pyramimonadaceae</taxon>
        <taxon>Cymbomonas</taxon>
    </lineage>
</organism>
<dbReference type="EMBL" id="LGRX02002288">
    <property type="protein sequence ID" value="KAK3284417.1"/>
    <property type="molecule type" value="Genomic_DNA"/>
</dbReference>
<feature type="compositionally biased region" description="Low complexity" evidence="1">
    <location>
        <begin position="549"/>
        <end position="568"/>
    </location>
</feature>
<feature type="region of interest" description="Disordered" evidence="1">
    <location>
        <begin position="272"/>
        <end position="298"/>
    </location>
</feature>
<evidence type="ECO:0000256" key="1">
    <source>
        <dbReference type="SAM" id="MobiDB-lite"/>
    </source>
</evidence>
<evidence type="ECO:0000313" key="3">
    <source>
        <dbReference type="Proteomes" id="UP001190700"/>
    </source>
</evidence>
<comment type="caution">
    <text evidence="2">The sequence shown here is derived from an EMBL/GenBank/DDBJ whole genome shotgun (WGS) entry which is preliminary data.</text>
</comment>
<reference evidence="2 3" key="1">
    <citation type="journal article" date="2015" name="Genome Biol. Evol.">
        <title>Comparative Genomics of a Bacterivorous Green Alga Reveals Evolutionary Causalities and Consequences of Phago-Mixotrophic Mode of Nutrition.</title>
        <authorList>
            <person name="Burns J.A."/>
            <person name="Paasch A."/>
            <person name="Narechania A."/>
            <person name="Kim E."/>
        </authorList>
    </citation>
    <scope>NUCLEOTIDE SEQUENCE [LARGE SCALE GENOMIC DNA]</scope>
    <source>
        <strain evidence="2 3">PLY_AMNH</strain>
    </source>
</reference>
<evidence type="ECO:0000313" key="2">
    <source>
        <dbReference type="EMBL" id="KAK3284417.1"/>
    </source>
</evidence>
<keyword evidence="3" id="KW-1185">Reference proteome</keyword>
<gene>
    <name evidence="2" type="ORF">CYMTET_7918</name>
</gene>
<proteinExistence type="predicted"/>
<sequence>MGCLTCERVMETRCAAAACVSDLGVVDFSEHGHVRAGTIKPRAYDALREKMKHHLTEEQTLLMAQVQPICKLQNATLCEGLALVSSGGELMLYRAILMDTGANCNIISIAVVRRLGLTVYEASTGAKVTRCDNSPTKFTHYCHVDVILAAGTPRMTLHRLYAFVAFEPENSWDLLVGTGPLKNSLMIDIKLGSGVAVSHAPSVLGMDTQVMLPLVDMTPPKRPNSARRVDPIVCLTTEIFGQDLVCGWPSHRPPSAEEERIAASGVRSEHIDDIEASPVPSPSPSPSEPGELPPAALRQRARTWTCPIDERRRSVLPLLVSTSQEESERILERFCANPLPWEGGRKWVREDQLKWPNWLGIDQKLYQDEEGDKWAFSDSYTTHIPSNKRNVIYPRDGPMMLNTSRLKMLQNKVQALQKYPSGEVTGTLMWDLKKRVVCVQPDTAAQYLQPVDMEPLRDGIYDSWQRHGQDRLPLELVQLEPNSKFYPVEDGLGGGGRVFADNASAQEYLHLGEGRKMLKCAGTRESGLAAIRADAVRRPPPPQAKRRASSPSAPAAGAGPSRATAGPSRARIAVARSPAA</sequence>
<protein>
    <submittedName>
        <fullName evidence="2">Uncharacterized protein</fullName>
    </submittedName>
</protein>